<sequence length="151" mass="17412">MNRLITPQGKPSDYKTFAITQPAATHWLPATCEQVECEQWKHGWWSEFDTRTPQGQFQETYVRHSSGRAFRQVLERPNGEPLPAGIVRFEFAPGQQCFGASEHKIRLEDVPAVFSTRTGDYRVNTNPEVCSADGWVNQFLENDERLKKLRE</sequence>
<dbReference type="Proteomes" id="UP000605568">
    <property type="component" value="Unassembled WGS sequence"/>
</dbReference>
<organism evidence="1 2">
    <name type="scientific">Lentzea cavernae</name>
    <dbReference type="NCBI Taxonomy" id="2020703"/>
    <lineage>
        <taxon>Bacteria</taxon>
        <taxon>Bacillati</taxon>
        <taxon>Actinomycetota</taxon>
        <taxon>Actinomycetes</taxon>
        <taxon>Pseudonocardiales</taxon>
        <taxon>Pseudonocardiaceae</taxon>
        <taxon>Lentzea</taxon>
    </lineage>
</organism>
<dbReference type="EMBL" id="BNAR01000018">
    <property type="protein sequence ID" value="GHH57720.1"/>
    <property type="molecule type" value="Genomic_DNA"/>
</dbReference>
<gene>
    <name evidence="1" type="ORF">GCM10017774_77770</name>
</gene>
<evidence type="ECO:0008006" key="3">
    <source>
        <dbReference type="Google" id="ProtNLM"/>
    </source>
</evidence>
<name>A0ABQ3MSK3_9PSEU</name>
<comment type="caution">
    <text evidence="1">The sequence shown here is derived from an EMBL/GenBank/DDBJ whole genome shotgun (WGS) entry which is preliminary data.</text>
</comment>
<accession>A0ABQ3MSK3</accession>
<evidence type="ECO:0000313" key="1">
    <source>
        <dbReference type="EMBL" id="GHH57720.1"/>
    </source>
</evidence>
<dbReference type="RefSeq" id="WP_191304413.1">
    <property type="nucleotide sequence ID" value="NZ_BNAR01000018.1"/>
</dbReference>
<proteinExistence type="predicted"/>
<keyword evidence="2" id="KW-1185">Reference proteome</keyword>
<protein>
    <recommendedName>
        <fullName evidence="3">Activator of Hsp90 ATPase homolog 1-like protein</fullName>
    </recommendedName>
</protein>
<reference evidence="2" key="1">
    <citation type="journal article" date="2019" name="Int. J. Syst. Evol. Microbiol.">
        <title>The Global Catalogue of Microorganisms (GCM) 10K type strain sequencing project: providing services to taxonomists for standard genome sequencing and annotation.</title>
        <authorList>
            <consortium name="The Broad Institute Genomics Platform"/>
            <consortium name="The Broad Institute Genome Sequencing Center for Infectious Disease"/>
            <person name="Wu L."/>
            <person name="Ma J."/>
        </authorList>
    </citation>
    <scope>NUCLEOTIDE SEQUENCE [LARGE SCALE GENOMIC DNA]</scope>
    <source>
        <strain evidence="2">CGMCC 4.7367</strain>
    </source>
</reference>
<evidence type="ECO:0000313" key="2">
    <source>
        <dbReference type="Proteomes" id="UP000605568"/>
    </source>
</evidence>